<dbReference type="OrthoDB" id="10250600at2759"/>
<accession>A0A9Q0FD37</accession>
<proteinExistence type="predicted"/>
<name>A0A9Q0FD37_9ROSI</name>
<dbReference type="GO" id="GO:0043248">
    <property type="term" value="P:proteasome assembly"/>
    <property type="evidence" value="ECO:0007669"/>
    <property type="project" value="InterPro"/>
</dbReference>
<feature type="region of interest" description="Disordered" evidence="1">
    <location>
        <begin position="1"/>
        <end position="34"/>
    </location>
</feature>
<evidence type="ECO:0000256" key="2">
    <source>
        <dbReference type="SAM" id="Phobius"/>
    </source>
</evidence>
<dbReference type="PANTHER" id="PTHR13554:SF10">
    <property type="entry name" value="26S PROTEASOME NON-ATPASE REGULATORY SUBUNIT 5"/>
    <property type="match status" value="1"/>
</dbReference>
<comment type="caution">
    <text evidence="3">The sequence shown here is derived from an EMBL/GenBank/DDBJ whole genome shotgun (WGS) entry which is preliminary data.</text>
</comment>
<gene>
    <name evidence="3" type="ORF">Tsubulata_000971</name>
</gene>
<evidence type="ECO:0008006" key="5">
    <source>
        <dbReference type="Google" id="ProtNLM"/>
    </source>
</evidence>
<sequence>MTSKNRRRWWGLEFEQDEEVKPKSKPKPNCPREWVHGLLAGGERNAVSASNQQAKTHTHTHTPETPQAQMEQQQQQFSIDDNLLHLLLQSASDFANYPGFLNDAAVKDFLDRFPLPLIFHALQTKADVEDGVESTLIGCLERIFKSKYGASLIPTYMAFVQFGLQSGSQAVRCLACKAVASLLDNVDGHPDSLAQLVIDHRIYPLLLDCVCTGNEEVATSSIYAIKKLAGSPKGMEIIFPANYNEATHLSNLAAHSSSLGRVRVLSLIVNLFSVSPNVASAVYSSNLLTLLEAEVSSTNDTLVTLSVLELLYELAEVQHSAEFLSRTTLLQLLSAIISNPSMDAILRSRAMMISGRLLGKENIYMFIDESSVKGIISAIDGRLELGIEDLNECEAAIEALGQIGLCKYFSNQSGPMTLATIFLLYYLAVIKHFATWVIIL</sequence>
<evidence type="ECO:0000313" key="3">
    <source>
        <dbReference type="EMBL" id="KAJ4829283.1"/>
    </source>
</evidence>
<evidence type="ECO:0000256" key="1">
    <source>
        <dbReference type="SAM" id="MobiDB-lite"/>
    </source>
</evidence>
<dbReference type="SUPFAM" id="SSF48371">
    <property type="entry name" value="ARM repeat"/>
    <property type="match status" value="1"/>
</dbReference>
<organism evidence="3 4">
    <name type="scientific">Turnera subulata</name>
    <dbReference type="NCBI Taxonomy" id="218843"/>
    <lineage>
        <taxon>Eukaryota</taxon>
        <taxon>Viridiplantae</taxon>
        <taxon>Streptophyta</taxon>
        <taxon>Embryophyta</taxon>
        <taxon>Tracheophyta</taxon>
        <taxon>Spermatophyta</taxon>
        <taxon>Magnoliopsida</taxon>
        <taxon>eudicotyledons</taxon>
        <taxon>Gunneridae</taxon>
        <taxon>Pentapetalae</taxon>
        <taxon>rosids</taxon>
        <taxon>fabids</taxon>
        <taxon>Malpighiales</taxon>
        <taxon>Passifloraceae</taxon>
        <taxon>Turnera</taxon>
    </lineage>
</organism>
<keyword evidence="2" id="KW-0472">Membrane</keyword>
<dbReference type="Pfam" id="PF10508">
    <property type="entry name" value="Proteasom_PSMB"/>
    <property type="match status" value="1"/>
</dbReference>
<dbReference type="InterPro" id="IPR016024">
    <property type="entry name" value="ARM-type_fold"/>
</dbReference>
<protein>
    <recommendedName>
        <fullName evidence="5">ARM repeat superfamily protein</fullName>
    </recommendedName>
</protein>
<dbReference type="PANTHER" id="PTHR13554">
    <property type="entry name" value="26S PROTEASOME NON-ATPASE REGULATORY SUBUNIT 5-RELATED"/>
    <property type="match status" value="1"/>
</dbReference>
<keyword evidence="2" id="KW-0812">Transmembrane</keyword>
<feature type="region of interest" description="Disordered" evidence="1">
    <location>
        <begin position="46"/>
        <end position="74"/>
    </location>
</feature>
<dbReference type="Proteomes" id="UP001141552">
    <property type="component" value="Unassembled WGS sequence"/>
</dbReference>
<evidence type="ECO:0000313" key="4">
    <source>
        <dbReference type="Proteomes" id="UP001141552"/>
    </source>
</evidence>
<dbReference type="AlphaFoldDB" id="A0A9Q0FD37"/>
<keyword evidence="4" id="KW-1185">Reference proteome</keyword>
<dbReference type="InterPro" id="IPR011989">
    <property type="entry name" value="ARM-like"/>
</dbReference>
<reference evidence="3" key="1">
    <citation type="submission" date="2022-02" db="EMBL/GenBank/DDBJ databases">
        <authorList>
            <person name="Henning P.M."/>
            <person name="McCubbin A.G."/>
            <person name="Shore J.S."/>
        </authorList>
    </citation>
    <scope>NUCLEOTIDE SEQUENCE</scope>
    <source>
        <strain evidence="3">F60SS</strain>
        <tissue evidence="3">Leaves</tissue>
    </source>
</reference>
<reference evidence="3" key="2">
    <citation type="journal article" date="2023" name="Plants (Basel)">
        <title>Annotation of the Turnera subulata (Passifloraceae) Draft Genome Reveals the S-Locus Evolved after the Divergence of Turneroideae from Passifloroideae in a Stepwise Manner.</title>
        <authorList>
            <person name="Henning P.M."/>
            <person name="Roalson E.H."/>
            <person name="Mir W."/>
            <person name="McCubbin A.G."/>
            <person name="Shore J.S."/>
        </authorList>
    </citation>
    <scope>NUCLEOTIDE SEQUENCE</scope>
    <source>
        <strain evidence="3">F60SS</strain>
    </source>
</reference>
<dbReference type="InterPro" id="IPR019538">
    <property type="entry name" value="PSMD5"/>
</dbReference>
<feature type="transmembrane region" description="Helical" evidence="2">
    <location>
        <begin position="417"/>
        <end position="439"/>
    </location>
</feature>
<keyword evidence="2" id="KW-1133">Transmembrane helix</keyword>
<dbReference type="Gene3D" id="1.25.10.10">
    <property type="entry name" value="Leucine-rich Repeat Variant"/>
    <property type="match status" value="1"/>
</dbReference>
<dbReference type="EMBL" id="JAKUCV010005927">
    <property type="protein sequence ID" value="KAJ4829283.1"/>
    <property type="molecule type" value="Genomic_DNA"/>
</dbReference>
<dbReference type="GO" id="GO:0005829">
    <property type="term" value="C:cytosol"/>
    <property type="evidence" value="ECO:0007669"/>
    <property type="project" value="TreeGrafter"/>
</dbReference>